<proteinExistence type="predicted"/>
<reference evidence="1" key="1">
    <citation type="submission" date="2019-08" db="EMBL/GenBank/DDBJ databases">
        <title>Genome sequence of Clostridiales bacterium MT110.</title>
        <authorList>
            <person name="Cao J."/>
        </authorList>
    </citation>
    <scope>NUCLEOTIDE SEQUENCE</scope>
    <source>
        <strain evidence="1">MT110</strain>
    </source>
</reference>
<evidence type="ECO:0000313" key="1">
    <source>
        <dbReference type="EMBL" id="QOX64784.1"/>
    </source>
</evidence>
<accession>A0ACD1AEQ7</accession>
<evidence type="ECO:0000313" key="2">
    <source>
        <dbReference type="Proteomes" id="UP000594014"/>
    </source>
</evidence>
<keyword evidence="2" id="KW-1185">Reference proteome</keyword>
<organism evidence="1 2">
    <name type="scientific">Anoxybacterium hadale</name>
    <dbReference type="NCBI Taxonomy" id="3408580"/>
    <lineage>
        <taxon>Bacteria</taxon>
        <taxon>Bacillati</taxon>
        <taxon>Bacillota</taxon>
        <taxon>Clostridia</taxon>
        <taxon>Peptostreptococcales</taxon>
        <taxon>Anaerovoracaceae</taxon>
        <taxon>Anoxybacterium</taxon>
    </lineage>
</organism>
<sequence>MEKDEFDFSSTKNSEGVQDNGFEYEGQGTGAFTGGADGSENYSGIYGQYAADAAGAAAGAATKVTVKKRGVGRKIVAVILVVLLSAGAGFGGGLAALYYGQNLIGSPASSQITITPSDKINTAEAIAAKVIPSVVGISTSTEVTYQSFFGTQKGVQNGVGTGIIVDEKGYILTNSHVVSDGNAKEIVVQLTDGREVTGTVLWNDKSIDLAIVKIEALNLTAAELGNSDEVKIGSYAAAIGNPLGLAFDRSVTQGVISGLNRTIAVSDGQQSQVTMDGLIQTDASINSGNSGGPLLNSQGQVIGINSAKAQTGEGLGFAIPINTAKPIVDEIKTKGEFKRSYIGIKGGNVAEYLDAYPEANLGTKTGVYIAQIYTDSPAAAAGMKEGDIIVSLEDKKIETMTQLISTLFQYRPGDTVKLSVIRNTRQMTFSVKLTSMDEETGRPELPQSPQ</sequence>
<gene>
    <name evidence="1" type="ORF">FRZ06_16240</name>
</gene>
<dbReference type="Proteomes" id="UP000594014">
    <property type="component" value="Chromosome"/>
</dbReference>
<dbReference type="EMBL" id="CP042469">
    <property type="protein sequence ID" value="QOX64784.1"/>
    <property type="molecule type" value="Genomic_DNA"/>
</dbReference>
<name>A0ACD1AEQ7_9FIRM</name>
<protein>
    <submittedName>
        <fullName evidence="1">PDZ domain-containing protein</fullName>
    </submittedName>
</protein>